<gene>
    <name evidence="1" type="ORF">BDK61_3503</name>
</gene>
<evidence type="ECO:0000313" key="2">
    <source>
        <dbReference type="Proteomes" id="UP000268233"/>
    </source>
</evidence>
<name>A0A495R9R5_9EURY</name>
<protein>
    <submittedName>
        <fullName evidence="1">Uncharacterized protein</fullName>
    </submittedName>
</protein>
<keyword evidence="2" id="KW-1185">Reference proteome</keyword>
<dbReference type="RefSeq" id="WP_121303828.1">
    <property type="nucleotide sequence ID" value="NZ_RBWW01000001.1"/>
</dbReference>
<evidence type="ECO:0000313" key="1">
    <source>
        <dbReference type="EMBL" id="RKS84103.1"/>
    </source>
</evidence>
<comment type="caution">
    <text evidence="1">The sequence shown here is derived from an EMBL/GenBank/DDBJ whole genome shotgun (WGS) entry which is preliminary data.</text>
</comment>
<sequence length="131" mass="14457">MTPDPAHGSDSLPLLADIEPVEVLEDALVRVRRWLRDDATRVMLVIDCYLCLALGLNSVDDRYRVSGVDVNTGLWCVFETGGERRCRDTFVVKVRVFGLRFTSETAPNLAVSQPLKLTLSSIQSLSHGPVG</sequence>
<dbReference type="EMBL" id="RBWW01000001">
    <property type="protein sequence ID" value="RKS84103.1"/>
    <property type="molecule type" value="Genomic_DNA"/>
</dbReference>
<accession>A0A495R9R5</accession>
<proteinExistence type="predicted"/>
<organism evidence="1 2">
    <name type="scientific">Haloarcula quadrata</name>
    <dbReference type="NCBI Taxonomy" id="182779"/>
    <lineage>
        <taxon>Archaea</taxon>
        <taxon>Methanobacteriati</taxon>
        <taxon>Methanobacteriota</taxon>
        <taxon>Stenosarchaea group</taxon>
        <taxon>Halobacteria</taxon>
        <taxon>Halobacteriales</taxon>
        <taxon>Haloarculaceae</taxon>
        <taxon>Haloarcula</taxon>
    </lineage>
</organism>
<dbReference type="AlphaFoldDB" id="A0A495R9R5"/>
<reference evidence="1 2" key="1">
    <citation type="submission" date="2018-10" db="EMBL/GenBank/DDBJ databases">
        <title>Genomic Encyclopedia of Archaeal and Bacterial Type Strains, Phase II (KMG-II): from individual species to whole genera.</title>
        <authorList>
            <person name="Goeker M."/>
        </authorList>
    </citation>
    <scope>NUCLEOTIDE SEQUENCE [LARGE SCALE GENOMIC DNA]</scope>
    <source>
        <strain evidence="1 2">DSM 11927</strain>
    </source>
</reference>
<dbReference type="Proteomes" id="UP000268233">
    <property type="component" value="Unassembled WGS sequence"/>
</dbReference>